<dbReference type="EMBL" id="JABWDY010003351">
    <property type="protein sequence ID" value="KAF5206018.1"/>
    <property type="molecule type" value="Genomic_DNA"/>
</dbReference>
<gene>
    <name evidence="1" type="ORF">FRX31_004395</name>
</gene>
<evidence type="ECO:0000313" key="2">
    <source>
        <dbReference type="Proteomes" id="UP000554482"/>
    </source>
</evidence>
<dbReference type="Proteomes" id="UP000554482">
    <property type="component" value="Unassembled WGS sequence"/>
</dbReference>
<name>A0A7J6XAR4_THATH</name>
<proteinExistence type="predicted"/>
<organism evidence="1 2">
    <name type="scientific">Thalictrum thalictroides</name>
    <name type="common">Rue-anemone</name>
    <name type="synonym">Anemone thalictroides</name>
    <dbReference type="NCBI Taxonomy" id="46969"/>
    <lineage>
        <taxon>Eukaryota</taxon>
        <taxon>Viridiplantae</taxon>
        <taxon>Streptophyta</taxon>
        <taxon>Embryophyta</taxon>
        <taxon>Tracheophyta</taxon>
        <taxon>Spermatophyta</taxon>
        <taxon>Magnoliopsida</taxon>
        <taxon>Ranunculales</taxon>
        <taxon>Ranunculaceae</taxon>
        <taxon>Thalictroideae</taxon>
        <taxon>Thalictrum</taxon>
    </lineage>
</organism>
<keyword evidence="2" id="KW-1185">Reference proteome</keyword>
<evidence type="ECO:0000313" key="1">
    <source>
        <dbReference type="EMBL" id="KAF5206018.1"/>
    </source>
</evidence>
<protein>
    <submittedName>
        <fullName evidence="1">Uncharacterized protein</fullName>
    </submittedName>
</protein>
<dbReference type="AlphaFoldDB" id="A0A7J6XAR4"/>
<comment type="caution">
    <text evidence="1">The sequence shown here is derived from an EMBL/GenBank/DDBJ whole genome shotgun (WGS) entry which is preliminary data.</text>
</comment>
<reference evidence="1 2" key="1">
    <citation type="submission" date="2020-06" db="EMBL/GenBank/DDBJ databases">
        <title>Transcriptomic and genomic resources for Thalictrum thalictroides and T. hernandezii: Facilitating candidate gene discovery in an emerging model plant lineage.</title>
        <authorList>
            <person name="Arias T."/>
            <person name="Riano-Pachon D.M."/>
            <person name="Di Stilio V.S."/>
        </authorList>
    </citation>
    <scope>NUCLEOTIDE SEQUENCE [LARGE SCALE GENOMIC DNA]</scope>
    <source>
        <strain evidence="2">cv. WT478/WT964</strain>
        <tissue evidence="1">Leaves</tissue>
    </source>
</reference>
<sequence>MIFNFIQRRAGQSIFDASASASICLIKEYYSPFVVMLKSCFTASRTEDTSCLSPRAAFLLDKISSRVSFAFWSKAVRSLGESFVIALPESITSSARFCSLFYGERDLMKSWFTSEENGAGFPL</sequence>
<accession>A0A7J6XAR4</accession>